<sequence>MADGEGHERPEFASPSGSRKRPRDERKWKKTVAKEKRNSAVPTLHLPNSNREPAGTEARRERLFSRHRRLLKINQKWYKMLFLMHKKMPKVMHMKHNRVCSTKEMIIHQKWY</sequence>
<feature type="compositionally biased region" description="Basic and acidic residues" evidence="1">
    <location>
        <begin position="22"/>
        <end position="38"/>
    </location>
</feature>
<protein>
    <submittedName>
        <fullName evidence="2">Uncharacterized protein</fullName>
    </submittedName>
</protein>
<organism evidence="2 3">
    <name type="scientific">Petrolisthes cinctipes</name>
    <name type="common">Flat porcelain crab</name>
    <dbReference type="NCBI Taxonomy" id="88211"/>
    <lineage>
        <taxon>Eukaryota</taxon>
        <taxon>Metazoa</taxon>
        <taxon>Ecdysozoa</taxon>
        <taxon>Arthropoda</taxon>
        <taxon>Crustacea</taxon>
        <taxon>Multicrustacea</taxon>
        <taxon>Malacostraca</taxon>
        <taxon>Eumalacostraca</taxon>
        <taxon>Eucarida</taxon>
        <taxon>Decapoda</taxon>
        <taxon>Pleocyemata</taxon>
        <taxon>Anomura</taxon>
        <taxon>Galatheoidea</taxon>
        <taxon>Porcellanidae</taxon>
        <taxon>Petrolisthes</taxon>
    </lineage>
</organism>
<dbReference type="Proteomes" id="UP001286313">
    <property type="component" value="Unassembled WGS sequence"/>
</dbReference>
<dbReference type="AlphaFoldDB" id="A0AAE1GGJ3"/>
<keyword evidence="3" id="KW-1185">Reference proteome</keyword>
<feature type="region of interest" description="Disordered" evidence="1">
    <location>
        <begin position="1"/>
        <end position="59"/>
    </location>
</feature>
<feature type="compositionally biased region" description="Basic and acidic residues" evidence="1">
    <location>
        <begin position="1"/>
        <end position="11"/>
    </location>
</feature>
<accession>A0AAE1GGJ3</accession>
<proteinExistence type="predicted"/>
<evidence type="ECO:0000313" key="2">
    <source>
        <dbReference type="EMBL" id="KAK3892077.1"/>
    </source>
</evidence>
<name>A0AAE1GGJ3_PETCI</name>
<dbReference type="EMBL" id="JAWQEG010000286">
    <property type="protein sequence ID" value="KAK3892077.1"/>
    <property type="molecule type" value="Genomic_DNA"/>
</dbReference>
<comment type="caution">
    <text evidence="2">The sequence shown here is derived from an EMBL/GenBank/DDBJ whole genome shotgun (WGS) entry which is preliminary data.</text>
</comment>
<evidence type="ECO:0000256" key="1">
    <source>
        <dbReference type="SAM" id="MobiDB-lite"/>
    </source>
</evidence>
<reference evidence="2" key="1">
    <citation type="submission" date="2023-10" db="EMBL/GenBank/DDBJ databases">
        <title>Genome assemblies of two species of porcelain crab, Petrolisthes cinctipes and Petrolisthes manimaculis (Anomura: Porcellanidae).</title>
        <authorList>
            <person name="Angst P."/>
        </authorList>
    </citation>
    <scope>NUCLEOTIDE SEQUENCE</scope>
    <source>
        <strain evidence="2">PB745_01</strain>
        <tissue evidence="2">Gill</tissue>
    </source>
</reference>
<evidence type="ECO:0000313" key="3">
    <source>
        <dbReference type="Proteomes" id="UP001286313"/>
    </source>
</evidence>
<gene>
    <name evidence="2" type="ORF">Pcinc_004045</name>
</gene>